<gene>
    <name evidence="1" type="ORF">IP91_00119</name>
</gene>
<keyword evidence="2" id="KW-1185">Reference proteome</keyword>
<evidence type="ECO:0008006" key="3">
    <source>
        <dbReference type="Google" id="ProtNLM"/>
    </source>
</evidence>
<organism evidence="1 2">
    <name type="scientific">Pseudoduganella lurida</name>
    <dbReference type="NCBI Taxonomy" id="1036180"/>
    <lineage>
        <taxon>Bacteria</taxon>
        <taxon>Pseudomonadati</taxon>
        <taxon>Pseudomonadota</taxon>
        <taxon>Betaproteobacteria</taxon>
        <taxon>Burkholderiales</taxon>
        <taxon>Oxalobacteraceae</taxon>
        <taxon>Telluria group</taxon>
        <taxon>Pseudoduganella</taxon>
    </lineage>
</organism>
<sequence length="559" mass="59626">MPTTNSTAGVTISLTAGRKLTISCGVKSKGAVDIVSGVPDAGFSTRRVSFGAPVVLGPYNTDAVIKVRAVMGWVSYTTAELAPEIEGGVPRKGVASMKSIPLGLYAQWPSDNAYLSTSFWPGAGAGRTALARVTGDPALFYQTTPTALGAVPGCTVTTLAGTSVAAANALMDSFGNVIGDGAASIVAAWLAKNGDIFFVSTHGASNGNPANRSALFRARLNASKTDATVGSDTAASNKRACIDIGRWPQTAAGPWSRNIRMLARASFLEATVDGVSHYYYCEYNVAGGDRVPGGLNDQCIIYRSVDLGATWEVFMELNTGGTNIIAHFHGAVQDPYTGVIYFMTGDFNTQNAVISYDGKSPKLAANTPLAEISSKPGFKCINNTELVRFTDLCFTPDKIFTLPDADTEAGDATSIAYVNTTLARDLGYIVSVSRNPERHDKVPPFSAIQHSRLGALFISFRQDATQQEYDAYPWYDLHSCDVETSEWVLIGRINSRLSRFGQNPLSFFVDHLDRVWAGITNARWDATLDNGIGQVASKSSSLCITMGPRQVTPYVFEGG</sequence>
<evidence type="ECO:0000313" key="2">
    <source>
        <dbReference type="Proteomes" id="UP000318431"/>
    </source>
</evidence>
<proteinExistence type="predicted"/>
<name>A0A562RKC5_9BURK</name>
<dbReference type="EMBL" id="VLLB01000001">
    <property type="protein sequence ID" value="TWI69054.1"/>
    <property type="molecule type" value="Genomic_DNA"/>
</dbReference>
<dbReference type="AlphaFoldDB" id="A0A562RKC5"/>
<evidence type="ECO:0000313" key="1">
    <source>
        <dbReference type="EMBL" id="TWI69054.1"/>
    </source>
</evidence>
<dbReference type="Proteomes" id="UP000318431">
    <property type="component" value="Unassembled WGS sequence"/>
</dbReference>
<comment type="caution">
    <text evidence="1">The sequence shown here is derived from an EMBL/GenBank/DDBJ whole genome shotgun (WGS) entry which is preliminary data.</text>
</comment>
<dbReference type="OrthoDB" id="8708771at2"/>
<protein>
    <recommendedName>
        <fullName evidence="3">Exo-alpha-sialidase</fullName>
    </recommendedName>
</protein>
<accession>A0A562RKC5</accession>
<dbReference type="RefSeq" id="WP_145646762.1">
    <property type="nucleotide sequence ID" value="NZ_VLLB01000001.1"/>
</dbReference>
<dbReference type="SUPFAM" id="SSF110296">
    <property type="entry name" value="Oligoxyloglucan reducing end-specific cellobiohydrolase"/>
    <property type="match status" value="1"/>
</dbReference>
<reference evidence="1 2" key="1">
    <citation type="journal article" date="2015" name="Stand. Genomic Sci.">
        <title>Genomic Encyclopedia of Bacterial and Archaeal Type Strains, Phase III: the genomes of soil and plant-associated and newly described type strains.</title>
        <authorList>
            <person name="Whitman W.B."/>
            <person name="Woyke T."/>
            <person name="Klenk H.P."/>
            <person name="Zhou Y."/>
            <person name="Lilburn T.G."/>
            <person name="Beck B.J."/>
            <person name="De Vos P."/>
            <person name="Vandamme P."/>
            <person name="Eisen J.A."/>
            <person name="Garrity G."/>
            <person name="Hugenholtz P."/>
            <person name="Kyrpides N.C."/>
        </authorList>
    </citation>
    <scope>NUCLEOTIDE SEQUENCE [LARGE SCALE GENOMIC DNA]</scope>
    <source>
        <strain evidence="1 2">CGMCC 1.10822</strain>
    </source>
</reference>